<sequence length="255" mass="25706">MQIENSTFVVTGASSGLGAAVARMIVGQGGRVVIADVNEGAGAALAAELGAGARFQRTDVTSEASGQAAIACALEAFGGLNGLVNCAGICPGEKVVGKTGPHALETFSRTITVNLVGSFNMLRLAAAALAGQAANADGERGVIINTASIAAFDGQIGQAAYAASKGGVVGMTLPIARELARSGIRVMTIAPGIFATPMVEAMPQEVQDSLGKLVPFPSRLGRPAEFAALCRAIVENPMLNGEVIRLDGAVRMAAK</sequence>
<reference evidence="4" key="1">
    <citation type="submission" date="2016-10" db="EMBL/GenBank/DDBJ databases">
        <title>Sequence of Gallionella enrichment culture.</title>
        <authorList>
            <person name="Poehlein A."/>
            <person name="Muehling M."/>
            <person name="Daniel R."/>
        </authorList>
    </citation>
    <scope>NUCLEOTIDE SEQUENCE</scope>
</reference>
<evidence type="ECO:0000256" key="2">
    <source>
        <dbReference type="ARBA" id="ARBA00023002"/>
    </source>
</evidence>
<accession>A0A1J5QZL2</accession>
<evidence type="ECO:0000259" key="3">
    <source>
        <dbReference type="SMART" id="SM00822"/>
    </source>
</evidence>
<comment type="similarity">
    <text evidence="1">Belongs to the short-chain dehydrogenases/reductases (SDR) family.</text>
</comment>
<dbReference type="SMART" id="SM00822">
    <property type="entry name" value="PKS_KR"/>
    <property type="match status" value="1"/>
</dbReference>
<dbReference type="Gene3D" id="3.40.50.720">
    <property type="entry name" value="NAD(P)-binding Rossmann-like Domain"/>
    <property type="match status" value="1"/>
</dbReference>
<dbReference type="InterPro" id="IPR057326">
    <property type="entry name" value="KR_dom"/>
</dbReference>
<dbReference type="EMBL" id="MLJW01000341">
    <property type="protein sequence ID" value="OIQ89166.1"/>
    <property type="molecule type" value="Genomic_DNA"/>
</dbReference>
<dbReference type="GO" id="GO:0047044">
    <property type="term" value="F:androstan-3-alpha,17-beta-diol dehydrogenase (NAD+) activity"/>
    <property type="evidence" value="ECO:0007669"/>
    <property type="project" value="UniProtKB-EC"/>
</dbReference>
<protein>
    <submittedName>
        <fullName evidence="4">3-alpha-(Or 20-beta)-hydroxysteroid dehydrogenase</fullName>
        <ecNumber evidence="4">1.1.1.53</ecNumber>
    </submittedName>
</protein>
<gene>
    <name evidence="4" type="primary">fabG3_2</name>
    <name evidence="4" type="ORF">GALL_289470</name>
</gene>
<dbReference type="InterPro" id="IPR036291">
    <property type="entry name" value="NAD(P)-bd_dom_sf"/>
</dbReference>
<dbReference type="Pfam" id="PF00106">
    <property type="entry name" value="adh_short"/>
    <property type="match status" value="1"/>
</dbReference>
<dbReference type="SUPFAM" id="SSF51735">
    <property type="entry name" value="NAD(P)-binding Rossmann-fold domains"/>
    <property type="match status" value="1"/>
</dbReference>
<dbReference type="InterPro" id="IPR002347">
    <property type="entry name" value="SDR_fam"/>
</dbReference>
<dbReference type="AlphaFoldDB" id="A0A1J5QZL2"/>
<proteinExistence type="inferred from homology"/>
<dbReference type="InterPro" id="IPR020904">
    <property type="entry name" value="Sc_DH/Rdtase_CS"/>
</dbReference>
<dbReference type="EC" id="1.1.1.53" evidence="4"/>
<evidence type="ECO:0000313" key="4">
    <source>
        <dbReference type="EMBL" id="OIQ89166.1"/>
    </source>
</evidence>
<organism evidence="4">
    <name type="scientific">mine drainage metagenome</name>
    <dbReference type="NCBI Taxonomy" id="410659"/>
    <lineage>
        <taxon>unclassified sequences</taxon>
        <taxon>metagenomes</taxon>
        <taxon>ecological metagenomes</taxon>
    </lineage>
</organism>
<dbReference type="PANTHER" id="PTHR43658">
    <property type="entry name" value="SHORT-CHAIN DEHYDROGENASE/REDUCTASE"/>
    <property type="match status" value="1"/>
</dbReference>
<keyword evidence="2 4" id="KW-0560">Oxidoreductase</keyword>
<name>A0A1J5QZL2_9ZZZZ</name>
<comment type="caution">
    <text evidence="4">The sequence shown here is derived from an EMBL/GenBank/DDBJ whole genome shotgun (WGS) entry which is preliminary data.</text>
</comment>
<dbReference type="PRINTS" id="PR00080">
    <property type="entry name" value="SDRFAMILY"/>
</dbReference>
<dbReference type="PRINTS" id="PR00081">
    <property type="entry name" value="GDHRDH"/>
</dbReference>
<dbReference type="FunFam" id="3.40.50.720:FF:000215">
    <property type="entry name" value="3-hydroxyacyl-CoA dehydrogenase type-2"/>
    <property type="match status" value="1"/>
</dbReference>
<evidence type="ECO:0000256" key="1">
    <source>
        <dbReference type="ARBA" id="ARBA00006484"/>
    </source>
</evidence>
<dbReference type="PROSITE" id="PS00061">
    <property type="entry name" value="ADH_SHORT"/>
    <property type="match status" value="1"/>
</dbReference>
<feature type="domain" description="Ketoreductase" evidence="3">
    <location>
        <begin position="6"/>
        <end position="202"/>
    </location>
</feature>
<dbReference type="PANTHER" id="PTHR43658:SF8">
    <property type="entry name" value="17-BETA-HYDROXYSTEROID DEHYDROGENASE 14-RELATED"/>
    <property type="match status" value="1"/>
</dbReference>